<reference evidence="14 15" key="1">
    <citation type="submission" date="2024-06" db="EMBL/GenBank/DDBJ databases">
        <title>A chromosome level genome sequence of Diviner's sage (Salvia divinorum).</title>
        <authorList>
            <person name="Ford S.A."/>
            <person name="Ro D.-K."/>
            <person name="Ness R.W."/>
            <person name="Phillips M.A."/>
        </authorList>
    </citation>
    <scope>NUCLEOTIDE SEQUENCE [LARGE SCALE GENOMIC DNA]</scope>
    <source>
        <strain evidence="14">SAF-2024a</strain>
        <tissue evidence="14">Leaf</tissue>
    </source>
</reference>
<evidence type="ECO:0000256" key="12">
    <source>
        <dbReference type="SAM" id="MobiDB-lite"/>
    </source>
</evidence>
<dbReference type="Gene3D" id="3.30.40.10">
    <property type="entry name" value="Zinc/RING finger domain, C3HC4 (zinc finger)"/>
    <property type="match status" value="1"/>
</dbReference>
<feature type="region of interest" description="Disordered" evidence="12">
    <location>
        <begin position="87"/>
        <end position="123"/>
    </location>
</feature>
<evidence type="ECO:0000313" key="14">
    <source>
        <dbReference type="EMBL" id="KAL1534896.1"/>
    </source>
</evidence>
<evidence type="ECO:0000259" key="13">
    <source>
        <dbReference type="PROSITE" id="PS50089"/>
    </source>
</evidence>
<evidence type="ECO:0000256" key="3">
    <source>
        <dbReference type="ARBA" id="ARBA00004906"/>
    </source>
</evidence>
<evidence type="ECO:0000256" key="8">
    <source>
        <dbReference type="ARBA" id="ARBA00022833"/>
    </source>
</evidence>
<keyword evidence="14" id="KW-0012">Acyltransferase</keyword>
<dbReference type="CDD" id="cd16745">
    <property type="entry name" value="RING-HC_AtRMA-like"/>
    <property type="match status" value="1"/>
</dbReference>
<dbReference type="InterPro" id="IPR013083">
    <property type="entry name" value="Znf_RING/FYVE/PHD"/>
</dbReference>
<dbReference type="InterPro" id="IPR017907">
    <property type="entry name" value="Znf_RING_CS"/>
</dbReference>
<dbReference type="GO" id="GO:0006511">
    <property type="term" value="P:ubiquitin-dependent protein catabolic process"/>
    <property type="evidence" value="ECO:0007669"/>
    <property type="project" value="UniProtKB-UniRule"/>
</dbReference>
<evidence type="ECO:0000256" key="7">
    <source>
        <dbReference type="ARBA" id="ARBA00022786"/>
    </source>
</evidence>
<comment type="function">
    <text evidence="11">E3 ubiquitin-protein ligase.</text>
</comment>
<keyword evidence="11" id="KW-0256">Endoplasmic reticulum</keyword>
<feature type="domain" description="RING-type" evidence="13">
    <location>
        <begin position="33"/>
        <end position="74"/>
    </location>
</feature>
<comment type="catalytic activity">
    <reaction evidence="1 11">
        <text>S-ubiquitinyl-[E2 ubiquitin-conjugating enzyme]-L-cysteine + [acceptor protein]-L-lysine = [E2 ubiquitin-conjugating enzyme]-L-cysteine + N(6)-ubiquitinyl-[acceptor protein]-L-lysine.</text>
        <dbReference type="EC" id="2.3.2.27"/>
    </reaction>
</comment>
<keyword evidence="15" id="KW-1185">Reference proteome</keyword>
<keyword evidence="8 11" id="KW-0862">Zinc</keyword>
<evidence type="ECO:0000256" key="10">
    <source>
        <dbReference type="PROSITE-ProRule" id="PRU00175"/>
    </source>
</evidence>
<dbReference type="EMBL" id="JBEAFC010000012">
    <property type="protein sequence ID" value="KAL1534896.1"/>
    <property type="molecule type" value="Genomic_DNA"/>
</dbReference>
<dbReference type="InterPro" id="IPR045103">
    <property type="entry name" value="RNF5/RNF185-like"/>
</dbReference>
<name>A0ABD1FVM5_SALDI</name>
<keyword evidence="9" id="KW-0472">Membrane</keyword>
<sequence>MEGGFGESMNRKPLSPSFASSSNNNSDAEDFECNICFDLAQDPIVTLCGHLFCWPCLYKWIHIHSHSHECPVCKALIEEEKLVPLYGRGKNSTDPRSKSIPGMEIPHRPTGQRPETAPPPDPNANANANAFAHQGYGFMGGFGPFGGFAPVASARFGPFGNFTLSAALGGLFPSMFNIQVHGFPNPNMYGAGHGFPYGYPNTFHGAHAQGFPHHENQEQQVDSNLKLVLMVVGLGVLLSLIWS</sequence>
<keyword evidence="7 11" id="KW-0833">Ubl conjugation pathway</keyword>
<dbReference type="PANTHER" id="PTHR12313">
    <property type="entry name" value="E3 UBIQUITIN-PROTEIN LIGASE RNF5-RELATED"/>
    <property type="match status" value="1"/>
</dbReference>
<evidence type="ECO:0000256" key="1">
    <source>
        <dbReference type="ARBA" id="ARBA00000900"/>
    </source>
</evidence>
<organism evidence="14 15">
    <name type="scientific">Salvia divinorum</name>
    <name type="common">Maria pastora</name>
    <name type="synonym">Diviner's sage</name>
    <dbReference type="NCBI Taxonomy" id="28513"/>
    <lineage>
        <taxon>Eukaryota</taxon>
        <taxon>Viridiplantae</taxon>
        <taxon>Streptophyta</taxon>
        <taxon>Embryophyta</taxon>
        <taxon>Tracheophyta</taxon>
        <taxon>Spermatophyta</taxon>
        <taxon>Magnoliopsida</taxon>
        <taxon>eudicotyledons</taxon>
        <taxon>Gunneridae</taxon>
        <taxon>Pentapetalae</taxon>
        <taxon>asterids</taxon>
        <taxon>lamiids</taxon>
        <taxon>Lamiales</taxon>
        <taxon>Lamiaceae</taxon>
        <taxon>Nepetoideae</taxon>
        <taxon>Mentheae</taxon>
        <taxon>Salviinae</taxon>
        <taxon>Salvia</taxon>
        <taxon>Salvia subgen. Calosphace</taxon>
    </lineage>
</organism>
<evidence type="ECO:0000256" key="11">
    <source>
        <dbReference type="RuleBase" id="RU369090"/>
    </source>
</evidence>
<proteinExistence type="predicted"/>
<comment type="caution">
    <text evidence="14">The sequence shown here is derived from an EMBL/GenBank/DDBJ whole genome shotgun (WGS) entry which is preliminary data.</text>
</comment>
<dbReference type="InterPro" id="IPR018957">
    <property type="entry name" value="Znf_C3HC4_RING-type"/>
</dbReference>
<dbReference type="SMART" id="SM00184">
    <property type="entry name" value="RING"/>
    <property type="match status" value="1"/>
</dbReference>
<keyword evidence="5 11" id="KW-0479">Metal-binding</keyword>
<dbReference type="GO" id="GO:0061630">
    <property type="term" value="F:ubiquitin protein ligase activity"/>
    <property type="evidence" value="ECO:0007669"/>
    <property type="project" value="UniProtKB-UniRule"/>
</dbReference>
<dbReference type="Pfam" id="PF00097">
    <property type="entry name" value="zf-C3HC4"/>
    <property type="match status" value="1"/>
</dbReference>
<evidence type="ECO:0000256" key="9">
    <source>
        <dbReference type="ARBA" id="ARBA00023136"/>
    </source>
</evidence>
<evidence type="ECO:0000256" key="4">
    <source>
        <dbReference type="ARBA" id="ARBA00022679"/>
    </source>
</evidence>
<feature type="region of interest" description="Disordered" evidence="12">
    <location>
        <begin position="1"/>
        <end position="23"/>
    </location>
</feature>
<evidence type="ECO:0000256" key="6">
    <source>
        <dbReference type="ARBA" id="ARBA00022771"/>
    </source>
</evidence>
<evidence type="ECO:0000256" key="5">
    <source>
        <dbReference type="ARBA" id="ARBA00022723"/>
    </source>
</evidence>
<dbReference type="GO" id="GO:0005789">
    <property type="term" value="C:endoplasmic reticulum membrane"/>
    <property type="evidence" value="ECO:0007669"/>
    <property type="project" value="UniProtKB-SubCell"/>
</dbReference>
<gene>
    <name evidence="14" type="ORF">AAHA92_31016</name>
</gene>
<keyword evidence="6 10" id="KW-0863">Zinc-finger</keyword>
<dbReference type="FunFam" id="3.30.40.10:FF:000463">
    <property type="entry name" value="E3 ubiquitin-protein ligase RNF185 isoform X2"/>
    <property type="match status" value="1"/>
</dbReference>
<evidence type="ECO:0000256" key="2">
    <source>
        <dbReference type="ARBA" id="ARBA00004308"/>
    </source>
</evidence>
<dbReference type="AlphaFoldDB" id="A0ABD1FVM5"/>
<accession>A0ABD1FVM5</accession>
<dbReference type="GO" id="GO:0008270">
    <property type="term" value="F:zinc ion binding"/>
    <property type="evidence" value="ECO:0007669"/>
    <property type="project" value="UniProtKB-KW"/>
</dbReference>
<dbReference type="PROSITE" id="PS00518">
    <property type="entry name" value="ZF_RING_1"/>
    <property type="match status" value="1"/>
</dbReference>
<dbReference type="Proteomes" id="UP001567538">
    <property type="component" value="Unassembled WGS sequence"/>
</dbReference>
<keyword evidence="4 11" id="KW-0808">Transferase</keyword>
<comment type="pathway">
    <text evidence="3 11">Protein modification; protein ubiquitination.</text>
</comment>
<evidence type="ECO:0000313" key="15">
    <source>
        <dbReference type="Proteomes" id="UP001567538"/>
    </source>
</evidence>
<comment type="subcellular location">
    <subcellularLocation>
        <location evidence="2">Endomembrane system</location>
    </subcellularLocation>
    <subcellularLocation>
        <location evidence="11">Endoplasmic reticulum membrane</location>
        <topology evidence="11">Single-pass type IV membrane protein</topology>
    </subcellularLocation>
</comment>
<comment type="domain">
    <text evidence="11">The RING-type zinc finger domain is responsible for E3 ligase activity.</text>
</comment>
<dbReference type="EC" id="2.3.2.27" evidence="11"/>
<dbReference type="InterPro" id="IPR001841">
    <property type="entry name" value="Znf_RING"/>
</dbReference>
<protein>
    <recommendedName>
        <fullName evidence="11">E3 ubiquitin-protein ligase RMA</fullName>
        <ecNumber evidence="11">2.3.2.27</ecNumber>
    </recommendedName>
    <alternativeName>
        <fullName evidence="11">Protein RING membrane-anchor</fullName>
    </alternativeName>
    <alternativeName>
        <fullName evidence="11">RING-type E3 ubiquitin transferase RMA</fullName>
    </alternativeName>
</protein>
<dbReference type="SUPFAM" id="SSF57850">
    <property type="entry name" value="RING/U-box"/>
    <property type="match status" value="1"/>
</dbReference>
<dbReference type="PROSITE" id="PS50089">
    <property type="entry name" value="ZF_RING_2"/>
    <property type="match status" value="1"/>
</dbReference>